<keyword evidence="3" id="KW-0548">Nucleotidyltransferase</keyword>
<keyword evidence="1" id="KW-0812">Transmembrane</keyword>
<keyword evidence="3" id="KW-0808">Transferase</keyword>
<reference evidence="3" key="1">
    <citation type="submission" date="2021-09" db="EMBL/GenBank/DDBJ databases">
        <authorList>
            <person name="Maciszewski K."/>
            <person name="Dabbagh N."/>
            <person name="Preisfeld A."/>
            <person name="Karnkowska A."/>
        </authorList>
    </citation>
    <scope>NUCLEOTIDE SEQUENCE</scope>
</reference>
<feature type="transmembrane region" description="Helical" evidence="1">
    <location>
        <begin position="333"/>
        <end position="355"/>
    </location>
</feature>
<sequence>MKNLVAWDLVFWKEVKMRTTFLQSKIFNALFHFNFRKARSVRRLFVSSFSSCLVAVKFVCEEDSYRFVFGVDSEMWGFSTTRFRAVNSISSGIKFSSSLRKVLVRRKGFMKLFFIPSFKMRTYLILYKFSFFPYLFKNLSTEIFLSSSFYRDFQKLRVFLKLQTSDRFFLSQVFFKNFSCFLRNCCAWNKQFSCEVFNFIFFCNFFSFLTFCKLRKFYLNLILKRLSYCKFFFDFLSFDKSFLFFQKSFFSKRFSIFFIEEFFLSKGHDLNNFLFFNDKCFFDNFDIYLNLIKNHICEIRFFFKNFNNQGQVFFLVNFLNFMIKSWLSEMSFFNFSHSVFLFLDYFLYKVLWIWLRKKHYNRSSFWIFNKYWKFVENRWVFFCFNNQDEIYFFVSYFSLNYSFFKESSIFNFFDFRNSDCFKKNILKRLRFKGNLYYRF</sequence>
<reference evidence="3" key="2">
    <citation type="journal article" date="2022" name="Mol. Phylogenet. Evol.">
        <title>Maturyoshka: A maturase inside a maturase, and other peculiarities of the novel chloroplast genomes of marine euglenophytes.</title>
        <authorList>
            <person name="Maciszewski K."/>
            <person name="Dabbagh N."/>
            <person name="Preisfeld A."/>
            <person name="Karnkowska A."/>
        </authorList>
    </citation>
    <scope>NUCLEOTIDE SEQUENCE</scope>
</reference>
<evidence type="ECO:0000313" key="3">
    <source>
        <dbReference type="EMBL" id="UXD06354.1"/>
    </source>
</evidence>
<organism evidence="3">
    <name type="scientific">Eutreptiella sp. CCMP389</name>
    <dbReference type="NCBI Taxonomy" id="96781"/>
    <lineage>
        <taxon>Eukaryota</taxon>
        <taxon>Discoba</taxon>
        <taxon>Euglenozoa</taxon>
        <taxon>Euglenida</taxon>
        <taxon>Spirocuta</taxon>
        <taxon>Euglenophyceae</taxon>
        <taxon>Eutreptiales</taxon>
        <taxon>Eutreptiaceae</taxon>
        <taxon>Eutreptiella</taxon>
    </lineage>
</organism>
<accession>A0A977K8Y2</accession>
<name>A0A977K8Y2_9EUGL</name>
<geneLocation type="chloroplast" evidence="3"/>
<keyword evidence="1" id="KW-0472">Membrane</keyword>
<evidence type="ECO:0000256" key="1">
    <source>
        <dbReference type="SAM" id="Phobius"/>
    </source>
</evidence>
<dbReference type="GO" id="GO:0003964">
    <property type="term" value="F:RNA-directed DNA polymerase activity"/>
    <property type="evidence" value="ECO:0007669"/>
    <property type="project" value="UniProtKB-KW"/>
</dbReference>
<keyword evidence="1" id="KW-1133">Transmembrane helix</keyword>
<proteinExistence type="predicted"/>
<dbReference type="AlphaFoldDB" id="A0A977K8Y2"/>
<protein>
    <submittedName>
        <fullName evidence="3">Group II intron reverse transcriptase/maturase roaA</fullName>
    </submittedName>
</protein>
<dbReference type="Pfam" id="PF13655">
    <property type="entry name" value="RVT_N"/>
    <property type="match status" value="1"/>
</dbReference>
<dbReference type="InterPro" id="IPR025960">
    <property type="entry name" value="RVT_N"/>
</dbReference>
<keyword evidence="3" id="KW-0150">Chloroplast</keyword>
<dbReference type="EMBL" id="OK136185">
    <property type="protein sequence ID" value="UXD06354.1"/>
    <property type="molecule type" value="Genomic_DNA"/>
</dbReference>
<keyword evidence="3" id="KW-0934">Plastid</keyword>
<keyword evidence="3" id="KW-0695">RNA-directed DNA polymerase</keyword>
<feature type="domain" description="Reverse transcriptase N-terminal" evidence="2">
    <location>
        <begin position="7"/>
        <end position="88"/>
    </location>
</feature>
<evidence type="ECO:0000259" key="2">
    <source>
        <dbReference type="Pfam" id="PF13655"/>
    </source>
</evidence>